<protein>
    <submittedName>
        <fullName evidence="1">Uncharacterized protein</fullName>
    </submittedName>
</protein>
<reference evidence="1 2" key="1">
    <citation type="journal article" date="2016" name="Nat. Commun.">
        <title>Thousands of microbial genomes shed light on interconnected biogeochemical processes in an aquifer system.</title>
        <authorList>
            <person name="Anantharaman K."/>
            <person name="Brown C.T."/>
            <person name="Hug L.A."/>
            <person name="Sharon I."/>
            <person name="Castelle C.J."/>
            <person name="Probst A.J."/>
            <person name="Thomas B.C."/>
            <person name="Singh A."/>
            <person name="Wilkins M.J."/>
            <person name="Karaoz U."/>
            <person name="Brodie E.L."/>
            <person name="Williams K.H."/>
            <person name="Hubbard S.S."/>
            <person name="Banfield J.F."/>
        </authorList>
    </citation>
    <scope>NUCLEOTIDE SEQUENCE [LARGE SCALE GENOMIC DNA]</scope>
</reference>
<evidence type="ECO:0000313" key="1">
    <source>
        <dbReference type="EMBL" id="OGY27935.1"/>
    </source>
</evidence>
<sequence>MISPTHPHDIVEVCNIDIDCDEVTEEILADSKTTVNEAGKPRTDYFETVTRFNHAEGFAVKYGGQTFRIPPGETRLYPWYIAEHYAKYLADHILRKREDKESKKGLINSPVERPATLEQILLRIVQPFAEDSPLTEGQKAVQMVEELNEGERVVDAGYIPSKAVGNLKPEPKTLDEILENVPDEAEPEGETSIYDEKKPLPSWKTLATECEKLDIPITGKETKDQLASKLRAFSK</sequence>
<evidence type="ECO:0000313" key="2">
    <source>
        <dbReference type="Proteomes" id="UP000176645"/>
    </source>
</evidence>
<proteinExistence type="predicted"/>
<gene>
    <name evidence="1" type="ORF">A2Z42_04245</name>
</gene>
<organism evidence="1 2">
    <name type="scientific">Candidatus Woykebacteria bacterium RBG_19FT_COMBO_43_10</name>
    <dbReference type="NCBI Taxonomy" id="1802598"/>
    <lineage>
        <taxon>Bacteria</taxon>
        <taxon>Candidatus Woykeibacteriota</taxon>
    </lineage>
</organism>
<dbReference type="AlphaFoldDB" id="A0A1G1WJL8"/>
<name>A0A1G1WJL8_9BACT</name>
<accession>A0A1G1WJL8</accession>
<dbReference type="EMBL" id="MHCU01000018">
    <property type="protein sequence ID" value="OGY27935.1"/>
    <property type="molecule type" value="Genomic_DNA"/>
</dbReference>
<dbReference type="Proteomes" id="UP000176645">
    <property type="component" value="Unassembled WGS sequence"/>
</dbReference>
<comment type="caution">
    <text evidence="1">The sequence shown here is derived from an EMBL/GenBank/DDBJ whole genome shotgun (WGS) entry which is preliminary data.</text>
</comment>